<feature type="transmembrane region" description="Helical" evidence="1">
    <location>
        <begin position="96"/>
        <end position="116"/>
    </location>
</feature>
<evidence type="ECO:0000256" key="1">
    <source>
        <dbReference type="SAM" id="Phobius"/>
    </source>
</evidence>
<dbReference type="EMBL" id="JAHQXF010000002">
    <property type="protein sequence ID" value="MBV0925020.1"/>
    <property type="molecule type" value="Genomic_DNA"/>
</dbReference>
<comment type="caution">
    <text evidence="2">The sequence shown here is derived from an EMBL/GenBank/DDBJ whole genome shotgun (WGS) entry which is preliminary data.</text>
</comment>
<organism evidence="2 3">
    <name type="scientific">Haloarcula limicola</name>
    <dbReference type="NCBI Taxonomy" id="1429915"/>
    <lineage>
        <taxon>Archaea</taxon>
        <taxon>Methanobacteriati</taxon>
        <taxon>Methanobacteriota</taxon>
        <taxon>Stenosarchaea group</taxon>
        <taxon>Halobacteria</taxon>
        <taxon>Halobacteriales</taxon>
        <taxon>Haloarculaceae</taxon>
        <taxon>Haloarcula</taxon>
    </lineage>
</organism>
<reference evidence="2 3" key="1">
    <citation type="submission" date="2021-06" db="EMBL/GenBank/DDBJ databases">
        <title>New haloarchaea isolates fom saline soil.</title>
        <authorList>
            <person name="Duran-Viseras A."/>
            <person name="Sanchez-Porro C.S."/>
            <person name="Ventosa A."/>
        </authorList>
    </citation>
    <scope>NUCLEOTIDE SEQUENCE [LARGE SCALE GENOMIC DNA]</scope>
    <source>
        <strain evidence="2 3">JCM 183640</strain>
    </source>
</reference>
<gene>
    <name evidence="2" type="ORF">KTS45_12515</name>
</gene>
<evidence type="ECO:0000313" key="3">
    <source>
        <dbReference type="Proteomes" id="UP000766550"/>
    </source>
</evidence>
<dbReference type="Proteomes" id="UP000766550">
    <property type="component" value="Unassembled WGS sequence"/>
</dbReference>
<keyword evidence="1" id="KW-0812">Transmembrane</keyword>
<evidence type="ECO:0000313" key="2">
    <source>
        <dbReference type="EMBL" id="MBV0925020.1"/>
    </source>
</evidence>
<accession>A0A8J7Y5B8</accession>
<name>A0A8J7Y5B8_9EURY</name>
<keyword evidence="1" id="KW-0472">Membrane</keyword>
<proteinExistence type="predicted"/>
<keyword evidence="1" id="KW-1133">Transmembrane helix</keyword>
<dbReference type="AlphaFoldDB" id="A0A8J7Y5B8"/>
<dbReference type="OrthoDB" id="222241at2157"/>
<keyword evidence="3" id="KW-1185">Reference proteome</keyword>
<feature type="transmembrane region" description="Helical" evidence="1">
    <location>
        <begin position="28"/>
        <end position="48"/>
    </location>
</feature>
<dbReference type="RefSeq" id="WP_162317862.1">
    <property type="nucleotide sequence ID" value="NZ_JAHQXF010000002.1"/>
</dbReference>
<sequence length="145" mass="14777">MADNKWINKLNDIASTEGSSLTNVVPKAMLLPVIAFFTSAANAIGAAFNVPIATFDGFSAGVGELTSGLLEGPGQILSAGATESAQSLSQGVWAQFGPLTFPIAVGVVVLAAIVVARARENPATGNFLPGVPFDVPFIGTEEEGD</sequence>
<protein>
    <submittedName>
        <fullName evidence="2">Uncharacterized protein</fullName>
    </submittedName>
</protein>